<dbReference type="EMBL" id="JAWQEG010001395">
    <property type="protein sequence ID" value="KAK3879808.1"/>
    <property type="molecule type" value="Genomic_DNA"/>
</dbReference>
<gene>
    <name evidence="1" type="ORF">Pcinc_015649</name>
</gene>
<organism evidence="1 2">
    <name type="scientific">Petrolisthes cinctipes</name>
    <name type="common">Flat porcelain crab</name>
    <dbReference type="NCBI Taxonomy" id="88211"/>
    <lineage>
        <taxon>Eukaryota</taxon>
        <taxon>Metazoa</taxon>
        <taxon>Ecdysozoa</taxon>
        <taxon>Arthropoda</taxon>
        <taxon>Crustacea</taxon>
        <taxon>Multicrustacea</taxon>
        <taxon>Malacostraca</taxon>
        <taxon>Eumalacostraca</taxon>
        <taxon>Eucarida</taxon>
        <taxon>Decapoda</taxon>
        <taxon>Pleocyemata</taxon>
        <taxon>Anomura</taxon>
        <taxon>Galatheoidea</taxon>
        <taxon>Porcellanidae</taxon>
        <taxon>Petrolisthes</taxon>
    </lineage>
</organism>
<dbReference type="PANTHER" id="PTHR33332">
    <property type="entry name" value="REVERSE TRANSCRIPTASE DOMAIN-CONTAINING PROTEIN"/>
    <property type="match status" value="1"/>
</dbReference>
<sequence>MKMQIETVDDVALLQQDLNCFLSWAKDNNMKMNGDKFEVMRYGPLLDIKEHTKYQAHQQNITPKEYVRDLGVTMSADGTFSHHIHLITTTGRKLTGWILRTFQTRERSCMLTLWKALVLPRLEYCCQLWSPHKMGDIMRLETLQRTFNSRIAGLQQLNYWERLNELKLYSLQRR</sequence>
<protein>
    <recommendedName>
        <fullName evidence="3">Reverse transcriptase</fullName>
    </recommendedName>
</protein>
<accession>A0AAE1FSK4</accession>
<comment type="caution">
    <text evidence="1">The sequence shown here is derived from an EMBL/GenBank/DDBJ whole genome shotgun (WGS) entry which is preliminary data.</text>
</comment>
<keyword evidence="2" id="KW-1185">Reference proteome</keyword>
<dbReference type="PRINTS" id="PR01345">
    <property type="entry name" value="CERVTRCPTASE"/>
</dbReference>
<name>A0AAE1FSK4_PETCI</name>
<dbReference type="AlphaFoldDB" id="A0AAE1FSK4"/>
<proteinExistence type="predicted"/>
<dbReference type="Proteomes" id="UP001286313">
    <property type="component" value="Unassembled WGS sequence"/>
</dbReference>
<reference evidence="1" key="1">
    <citation type="submission" date="2023-10" db="EMBL/GenBank/DDBJ databases">
        <title>Genome assemblies of two species of porcelain crab, Petrolisthes cinctipes and Petrolisthes manimaculis (Anomura: Porcellanidae).</title>
        <authorList>
            <person name="Angst P."/>
        </authorList>
    </citation>
    <scope>NUCLEOTIDE SEQUENCE</scope>
    <source>
        <strain evidence="1">PB745_01</strain>
        <tissue evidence="1">Gill</tissue>
    </source>
</reference>
<evidence type="ECO:0000313" key="1">
    <source>
        <dbReference type="EMBL" id="KAK3879808.1"/>
    </source>
</evidence>
<evidence type="ECO:0000313" key="2">
    <source>
        <dbReference type="Proteomes" id="UP001286313"/>
    </source>
</evidence>
<evidence type="ECO:0008006" key="3">
    <source>
        <dbReference type="Google" id="ProtNLM"/>
    </source>
</evidence>